<evidence type="ECO:0000313" key="8">
    <source>
        <dbReference type="Proteomes" id="UP000250086"/>
    </source>
</evidence>
<dbReference type="RefSeq" id="WP_113743388.1">
    <property type="nucleotide sequence ID" value="NZ_UAPU01000007.1"/>
</dbReference>
<dbReference type="Pfam" id="PF03631">
    <property type="entry name" value="Virul_fac_BrkB"/>
    <property type="match status" value="1"/>
</dbReference>
<organism evidence="7 8">
    <name type="scientific">Anaerobiospirillum thomasii</name>
    <dbReference type="NCBI Taxonomy" id="179995"/>
    <lineage>
        <taxon>Bacteria</taxon>
        <taxon>Pseudomonadati</taxon>
        <taxon>Pseudomonadota</taxon>
        <taxon>Gammaproteobacteria</taxon>
        <taxon>Aeromonadales</taxon>
        <taxon>Succinivibrionaceae</taxon>
        <taxon>Anaerobiospirillum</taxon>
    </lineage>
</organism>
<name>A0A2X0WRJ4_9GAMM</name>
<keyword evidence="3 6" id="KW-0812">Transmembrane</keyword>
<dbReference type="PIRSF" id="PIRSF035875">
    <property type="entry name" value="RNase_BN"/>
    <property type="match status" value="1"/>
</dbReference>
<dbReference type="GO" id="GO:0005886">
    <property type="term" value="C:plasma membrane"/>
    <property type="evidence" value="ECO:0007669"/>
    <property type="project" value="UniProtKB-SubCell"/>
</dbReference>
<dbReference type="OrthoDB" id="9808671at2"/>
<keyword evidence="5 6" id="KW-0472">Membrane</keyword>
<feature type="transmembrane region" description="Helical" evidence="6">
    <location>
        <begin position="122"/>
        <end position="144"/>
    </location>
</feature>
<sequence>MKELILFFISRIKRDDIALHASSLTFTSILALIPAMTIVVSVFAMVPSFSHIKAQLEVFVKDNFMPVFSESVSENVARFVAHAGSLTVTSTVALIVVSLLLIRAIDNSLNRIWRGGKRRIGLTFSIYWTLLTVGPLALGLLLYLFTKILDHSLTVTEIAGAVKLFYFIFPILIEIGILATIYMTVPVATVKLKDAISGAVITTIIFEFCKKLFASFILNFSDYEAIYGALAALPVLMIWIYINWWIVLLGAEFTACLGLVREGQDDNIPKLIQHYVAMTGPMHGSYKVVNKKRNINIKVSSNKNQQP</sequence>
<evidence type="ECO:0000256" key="5">
    <source>
        <dbReference type="ARBA" id="ARBA00023136"/>
    </source>
</evidence>
<dbReference type="PANTHER" id="PTHR30213">
    <property type="entry name" value="INNER MEMBRANE PROTEIN YHJD"/>
    <property type="match status" value="1"/>
</dbReference>
<protein>
    <submittedName>
        <fullName evidence="7">YihY family inner membrane protein</fullName>
    </submittedName>
</protein>
<feature type="transmembrane region" description="Helical" evidence="6">
    <location>
        <begin position="195"/>
        <end position="218"/>
    </location>
</feature>
<evidence type="ECO:0000256" key="1">
    <source>
        <dbReference type="ARBA" id="ARBA00004651"/>
    </source>
</evidence>
<dbReference type="AlphaFoldDB" id="A0A2X0WRJ4"/>
<dbReference type="PANTHER" id="PTHR30213:SF0">
    <property type="entry name" value="UPF0761 MEMBRANE PROTEIN YIHY"/>
    <property type="match status" value="1"/>
</dbReference>
<dbReference type="Proteomes" id="UP000250086">
    <property type="component" value="Unassembled WGS sequence"/>
</dbReference>
<evidence type="ECO:0000256" key="4">
    <source>
        <dbReference type="ARBA" id="ARBA00022989"/>
    </source>
</evidence>
<dbReference type="NCBIfam" id="TIGR00765">
    <property type="entry name" value="yihY_not_rbn"/>
    <property type="match status" value="1"/>
</dbReference>
<feature type="transmembrane region" description="Helical" evidence="6">
    <location>
        <begin position="21"/>
        <end position="46"/>
    </location>
</feature>
<feature type="transmembrane region" description="Helical" evidence="6">
    <location>
        <begin position="79"/>
        <end position="102"/>
    </location>
</feature>
<feature type="transmembrane region" description="Helical" evidence="6">
    <location>
        <begin position="164"/>
        <end position="183"/>
    </location>
</feature>
<keyword evidence="8" id="KW-1185">Reference proteome</keyword>
<evidence type="ECO:0000256" key="2">
    <source>
        <dbReference type="ARBA" id="ARBA00022475"/>
    </source>
</evidence>
<accession>A0A2X0WRJ4</accession>
<evidence type="ECO:0000256" key="3">
    <source>
        <dbReference type="ARBA" id="ARBA00022692"/>
    </source>
</evidence>
<gene>
    <name evidence="7" type="primary">yihY</name>
    <name evidence="7" type="ORF">NCTC13093_00566</name>
</gene>
<feature type="transmembrane region" description="Helical" evidence="6">
    <location>
        <begin position="238"/>
        <end position="260"/>
    </location>
</feature>
<comment type="subcellular location">
    <subcellularLocation>
        <location evidence="1">Cell membrane</location>
        <topology evidence="1">Multi-pass membrane protein</topology>
    </subcellularLocation>
</comment>
<dbReference type="EMBL" id="UAPV01000001">
    <property type="protein sequence ID" value="SPT69202.1"/>
    <property type="molecule type" value="Genomic_DNA"/>
</dbReference>
<reference evidence="7 8" key="1">
    <citation type="submission" date="2018-06" db="EMBL/GenBank/DDBJ databases">
        <authorList>
            <consortium name="Pathogen Informatics"/>
            <person name="Doyle S."/>
        </authorList>
    </citation>
    <scope>NUCLEOTIDE SEQUENCE [LARGE SCALE GENOMIC DNA]</scope>
    <source>
        <strain evidence="7 8">NCTC13093</strain>
    </source>
</reference>
<keyword evidence="4 6" id="KW-1133">Transmembrane helix</keyword>
<proteinExistence type="predicted"/>
<dbReference type="InterPro" id="IPR017039">
    <property type="entry name" value="Virul_fac_BrkB"/>
</dbReference>
<evidence type="ECO:0000256" key="6">
    <source>
        <dbReference type="SAM" id="Phobius"/>
    </source>
</evidence>
<keyword evidence="2" id="KW-1003">Cell membrane</keyword>
<evidence type="ECO:0000313" key="7">
    <source>
        <dbReference type="EMBL" id="SPT69202.1"/>
    </source>
</evidence>